<evidence type="ECO:0000256" key="1">
    <source>
        <dbReference type="ARBA" id="ARBA00001947"/>
    </source>
</evidence>
<dbReference type="PANTHER" id="PTHR43401:SF2">
    <property type="entry name" value="L-THREONINE 3-DEHYDROGENASE"/>
    <property type="match status" value="1"/>
</dbReference>
<dbReference type="Gene3D" id="3.90.180.10">
    <property type="entry name" value="Medium-chain alcohol dehydrogenases, catalytic domain"/>
    <property type="match status" value="2"/>
</dbReference>
<dbReference type="Proteomes" id="UP001157125">
    <property type="component" value="Unassembled WGS sequence"/>
</dbReference>
<feature type="domain" description="Alcohol dehydrogenase-like C-terminal" evidence="3">
    <location>
        <begin position="154"/>
        <end position="263"/>
    </location>
</feature>
<evidence type="ECO:0000259" key="3">
    <source>
        <dbReference type="Pfam" id="PF00107"/>
    </source>
</evidence>
<dbReference type="SUPFAM" id="SSF51735">
    <property type="entry name" value="NAD(P)-binding Rossmann-fold domains"/>
    <property type="match status" value="1"/>
</dbReference>
<keyword evidence="6" id="KW-1185">Reference proteome</keyword>
<dbReference type="PANTHER" id="PTHR43401">
    <property type="entry name" value="L-THREONINE 3-DEHYDROGENASE"/>
    <property type="match status" value="1"/>
</dbReference>
<accession>A0ABQ6IED7</accession>
<protein>
    <submittedName>
        <fullName evidence="5">Alcohol dehydrogenase</fullName>
    </submittedName>
</protein>
<dbReference type="Pfam" id="PF00107">
    <property type="entry name" value="ADH_zinc_N"/>
    <property type="match status" value="1"/>
</dbReference>
<dbReference type="Pfam" id="PF08240">
    <property type="entry name" value="ADH_N"/>
    <property type="match status" value="1"/>
</dbReference>
<feature type="domain" description="Alcohol dehydrogenase-like N-terminal" evidence="4">
    <location>
        <begin position="30"/>
        <end position="89"/>
    </location>
</feature>
<evidence type="ECO:0000259" key="4">
    <source>
        <dbReference type="Pfam" id="PF08240"/>
    </source>
</evidence>
<reference evidence="6" key="1">
    <citation type="journal article" date="2019" name="Int. J. Syst. Evol. Microbiol.">
        <title>The Global Catalogue of Microorganisms (GCM) 10K type strain sequencing project: providing services to taxonomists for standard genome sequencing and annotation.</title>
        <authorList>
            <consortium name="The Broad Institute Genomics Platform"/>
            <consortium name="The Broad Institute Genome Sequencing Center for Infectious Disease"/>
            <person name="Wu L."/>
            <person name="Ma J."/>
        </authorList>
    </citation>
    <scope>NUCLEOTIDE SEQUENCE [LARGE SCALE GENOMIC DNA]</scope>
    <source>
        <strain evidence="6">NBRC 112299</strain>
    </source>
</reference>
<dbReference type="InterPro" id="IPR013149">
    <property type="entry name" value="ADH-like_C"/>
</dbReference>
<name>A0ABQ6IED7_9MICO</name>
<dbReference type="InterPro" id="IPR036291">
    <property type="entry name" value="NAD(P)-bd_dom_sf"/>
</dbReference>
<dbReference type="InterPro" id="IPR013154">
    <property type="entry name" value="ADH-like_N"/>
</dbReference>
<dbReference type="InterPro" id="IPR050129">
    <property type="entry name" value="Zn_alcohol_dh"/>
</dbReference>
<dbReference type="Gene3D" id="3.40.50.720">
    <property type="entry name" value="NAD(P)-binding Rossmann-like Domain"/>
    <property type="match status" value="1"/>
</dbReference>
<evidence type="ECO:0000313" key="5">
    <source>
        <dbReference type="EMBL" id="GMA36079.1"/>
    </source>
</evidence>
<dbReference type="InterPro" id="IPR011032">
    <property type="entry name" value="GroES-like_sf"/>
</dbReference>
<gene>
    <name evidence="5" type="ORF">GCM10025876_22830</name>
</gene>
<proteinExistence type="predicted"/>
<organism evidence="5 6">
    <name type="scientific">Demequina litorisediminis</name>
    <dbReference type="NCBI Taxonomy" id="1849022"/>
    <lineage>
        <taxon>Bacteria</taxon>
        <taxon>Bacillati</taxon>
        <taxon>Actinomycetota</taxon>
        <taxon>Actinomycetes</taxon>
        <taxon>Micrococcales</taxon>
        <taxon>Demequinaceae</taxon>
        <taxon>Demequina</taxon>
    </lineage>
</organism>
<dbReference type="EMBL" id="BSUN01000001">
    <property type="protein sequence ID" value="GMA36079.1"/>
    <property type="molecule type" value="Genomic_DNA"/>
</dbReference>
<dbReference type="SUPFAM" id="SSF50129">
    <property type="entry name" value="GroES-like"/>
    <property type="match status" value="1"/>
</dbReference>
<evidence type="ECO:0000256" key="2">
    <source>
        <dbReference type="ARBA" id="ARBA00023002"/>
    </source>
</evidence>
<sequence>MSVDTTWAYRLTAPYRFERVEVPVPTSPEPGELIVRLTAGAVCGSDLPFARGALVPAGGPGQPGRPMHEVVGVVLASAHMDFAPGDRVVGWASNWDALRGVFVTRGDQVSKVRMETSDALATVAQSVACLFTVFDRLGPLDGRSVGIVGVGPFGLMTSVLAHDLGAGRITGIDPLDRRADAEGLPFDALVQQNSRVWAAGIADADRPDIIIEMVGHQSATVADAMNAVAPGGTVVAFGVPDDDWYALPMRAFFRRGGTLVTGVTTHHRAMLERAQDYLIANPEFAPRIVTDVVPIDRVQDAFAAACQPRPGQRKVVLSVD</sequence>
<comment type="caution">
    <text evidence="5">The sequence shown here is derived from an EMBL/GenBank/DDBJ whole genome shotgun (WGS) entry which is preliminary data.</text>
</comment>
<dbReference type="RefSeq" id="WP_284328382.1">
    <property type="nucleotide sequence ID" value="NZ_BSUN01000001.1"/>
</dbReference>
<evidence type="ECO:0000313" key="6">
    <source>
        <dbReference type="Proteomes" id="UP001157125"/>
    </source>
</evidence>
<keyword evidence="2" id="KW-0560">Oxidoreductase</keyword>
<comment type="cofactor">
    <cofactor evidence="1">
        <name>Zn(2+)</name>
        <dbReference type="ChEBI" id="CHEBI:29105"/>
    </cofactor>
</comment>